<dbReference type="InterPro" id="IPR003439">
    <property type="entry name" value="ABC_transporter-like_ATP-bd"/>
</dbReference>
<dbReference type="SUPFAM" id="SSF52540">
    <property type="entry name" value="P-loop containing nucleoside triphosphate hydrolases"/>
    <property type="match status" value="1"/>
</dbReference>
<dbReference type="InterPro" id="IPR036640">
    <property type="entry name" value="ABC1_TM_sf"/>
</dbReference>
<evidence type="ECO:0000256" key="6">
    <source>
        <dbReference type="ARBA" id="ARBA00023136"/>
    </source>
</evidence>
<evidence type="ECO:0000256" key="7">
    <source>
        <dbReference type="SAM" id="Phobius"/>
    </source>
</evidence>
<dbReference type="Pfam" id="PF00005">
    <property type="entry name" value="ABC_tran"/>
    <property type="match status" value="1"/>
</dbReference>
<evidence type="ECO:0000259" key="8">
    <source>
        <dbReference type="PROSITE" id="PS50893"/>
    </source>
</evidence>
<dbReference type="PROSITE" id="PS50893">
    <property type="entry name" value="ABC_TRANSPORTER_2"/>
    <property type="match status" value="1"/>
</dbReference>
<evidence type="ECO:0000313" key="10">
    <source>
        <dbReference type="Proteomes" id="UP001146067"/>
    </source>
</evidence>
<keyword evidence="5 7" id="KW-1133">Transmembrane helix</keyword>
<accession>A0A9X3PHM2</accession>
<dbReference type="AlphaFoldDB" id="A0A9X3PHM2"/>
<feature type="transmembrane region" description="Helical" evidence="7">
    <location>
        <begin position="119"/>
        <end position="143"/>
    </location>
</feature>
<dbReference type="GO" id="GO:0005886">
    <property type="term" value="C:plasma membrane"/>
    <property type="evidence" value="ECO:0007669"/>
    <property type="project" value="UniProtKB-SubCell"/>
</dbReference>
<dbReference type="PANTHER" id="PTHR24221:SF654">
    <property type="entry name" value="ATP-BINDING CASSETTE SUB-FAMILY B MEMBER 6"/>
    <property type="match status" value="1"/>
</dbReference>
<dbReference type="PANTHER" id="PTHR24221">
    <property type="entry name" value="ATP-BINDING CASSETTE SUB-FAMILY B"/>
    <property type="match status" value="1"/>
</dbReference>
<comment type="caution">
    <text evidence="9">The sequence shown here is derived from an EMBL/GenBank/DDBJ whole genome shotgun (WGS) entry which is preliminary data.</text>
</comment>
<evidence type="ECO:0000313" key="9">
    <source>
        <dbReference type="EMBL" id="MDA1362719.1"/>
    </source>
</evidence>
<evidence type="ECO:0000256" key="4">
    <source>
        <dbReference type="ARBA" id="ARBA00022840"/>
    </source>
</evidence>
<dbReference type="SUPFAM" id="SSF90123">
    <property type="entry name" value="ABC transporter transmembrane region"/>
    <property type="match status" value="1"/>
</dbReference>
<keyword evidence="2 7" id="KW-0812">Transmembrane</keyword>
<sequence length="570" mass="61725">MLHAVFPAIGAASVGLLISGVDADLTVPLVVFGAVFLLGQVSSLAFRWAKHLVVSGVNLRHRAEVARLAVGAPTVDMIEPKATQDLFKTAAADPTEWVEKTPGDGAIGALRIIFEYVGLISSAIVVSYWSFWLVPALIIPALVTRRLATRLWVRHYRIWVDGIEHHRRYQYWGELTASRSEAKELRIFGLADWIIGRHQYDMRAHLAPVWADDRAMARAHWQQFAITLLPLGAIFGAVGFATVANGTDVGIASAALAAGWGIFTAASGVGPMMEMEGARPGLAAFAALKDSLERKSEVQHLQPLSVTRAPHIRFEDVHFRYERGASVTKGLDLEIRPDESLAVVGFNGAGKSTLIKLLAGAYRPTAGIVTADGRDIGGIDDWGSHLAVVFQDFVKYRLTIAENIALGRSGPVDEAALKSAIAESGLQALVDGLPAGEDTSLDASIDGGVDLSGGQWQQLALARALYAVKSGARILVLDEPSAHLDVRTEQRLFDRLEQLTEPVTTILVSHRLATVRRADRIVLIDDGKIAEQGTHEELMSLGGTYARMYRLQAERFAAGFDDRLEEGAIV</sequence>
<evidence type="ECO:0000256" key="3">
    <source>
        <dbReference type="ARBA" id="ARBA00022741"/>
    </source>
</evidence>
<dbReference type="GO" id="GO:0005524">
    <property type="term" value="F:ATP binding"/>
    <property type="evidence" value="ECO:0007669"/>
    <property type="project" value="UniProtKB-KW"/>
</dbReference>
<gene>
    <name evidence="9" type="ORF">O1R50_24070</name>
</gene>
<dbReference type="Gene3D" id="1.20.1560.10">
    <property type="entry name" value="ABC transporter type 1, transmembrane domain"/>
    <property type="match status" value="1"/>
</dbReference>
<keyword evidence="3" id="KW-0547">Nucleotide-binding</keyword>
<dbReference type="RefSeq" id="WP_270112802.1">
    <property type="nucleotide sequence ID" value="NZ_JAPZVP010000027.1"/>
</dbReference>
<dbReference type="InterPro" id="IPR027417">
    <property type="entry name" value="P-loop_NTPase"/>
</dbReference>
<feature type="transmembrane region" description="Helical" evidence="7">
    <location>
        <begin position="249"/>
        <end position="269"/>
    </location>
</feature>
<feature type="domain" description="ABC transporter" evidence="8">
    <location>
        <begin position="312"/>
        <end position="551"/>
    </location>
</feature>
<reference evidence="9" key="1">
    <citation type="submission" date="2022-12" db="EMBL/GenBank/DDBJ databases">
        <title>Gycomyces niveus sp.nov.,a novel actinomycete isolated from soil in Shouguan.</title>
        <authorList>
            <person name="Yang X."/>
        </authorList>
    </citation>
    <scope>NUCLEOTIDE SEQUENCE</scope>
    <source>
        <strain evidence="9">NEAU-A15</strain>
    </source>
</reference>
<keyword evidence="4 9" id="KW-0067">ATP-binding</keyword>
<evidence type="ECO:0000256" key="5">
    <source>
        <dbReference type="ARBA" id="ARBA00022989"/>
    </source>
</evidence>
<dbReference type="InterPro" id="IPR003593">
    <property type="entry name" value="AAA+_ATPase"/>
</dbReference>
<keyword evidence="6 7" id="KW-0472">Membrane</keyword>
<dbReference type="GO" id="GO:0016887">
    <property type="term" value="F:ATP hydrolysis activity"/>
    <property type="evidence" value="ECO:0007669"/>
    <property type="project" value="InterPro"/>
</dbReference>
<dbReference type="SMART" id="SM00382">
    <property type="entry name" value="AAA"/>
    <property type="match status" value="1"/>
</dbReference>
<dbReference type="InterPro" id="IPR039421">
    <property type="entry name" value="Type_1_exporter"/>
</dbReference>
<evidence type="ECO:0000256" key="1">
    <source>
        <dbReference type="ARBA" id="ARBA00004651"/>
    </source>
</evidence>
<proteinExistence type="predicted"/>
<comment type="subcellular location">
    <subcellularLocation>
        <location evidence="1">Cell membrane</location>
        <topology evidence="1">Multi-pass membrane protein</topology>
    </subcellularLocation>
</comment>
<dbReference type="EMBL" id="JAPZVP010000027">
    <property type="protein sequence ID" value="MDA1362719.1"/>
    <property type="molecule type" value="Genomic_DNA"/>
</dbReference>
<evidence type="ECO:0000256" key="2">
    <source>
        <dbReference type="ARBA" id="ARBA00022692"/>
    </source>
</evidence>
<dbReference type="GO" id="GO:0034040">
    <property type="term" value="F:ATPase-coupled lipid transmembrane transporter activity"/>
    <property type="evidence" value="ECO:0007669"/>
    <property type="project" value="TreeGrafter"/>
</dbReference>
<dbReference type="Proteomes" id="UP001146067">
    <property type="component" value="Unassembled WGS sequence"/>
</dbReference>
<keyword evidence="10" id="KW-1185">Reference proteome</keyword>
<name>A0A9X3PHM2_9ACTN</name>
<organism evidence="9 10">
    <name type="scientific">Glycomyces luteolus</name>
    <dbReference type="NCBI Taxonomy" id="2670330"/>
    <lineage>
        <taxon>Bacteria</taxon>
        <taxon>Bacillati</taxon>
        <taxon>Actinomycetota</taxon>
        <taxon>Actinomycetes</taxon>
        <taxon>Glycomycetales</taxon>
        <taxon>Glycomycetaceae</taxon>
        <taxon>Glycomyces</taxon>
    </lineage>
</organism>
<protein>
    <submittedName>
        <fullName evidence="9">ABC transporter ATP-binding protein</fullName>
    </submittedName>
</protein>
<feature type="transmembrane region" description="Helical" evidence="7">
    <location>
        <begin position="224"/>
        <end position="243"/>
    </location>
</feature>
<dbReference type="Gene3D" id="3.40.50.300">
    <property type="entry name" value="P-loop containing nucleotide triphosphate hydrolases"/>
    <property type="match status" value="1"/>
</dbReference>